<protein>
    <submittedName>
        <fullName evidence="2">Uncharacterized protein</fullName>
    </submittedName>
</protein>
<reference evidence="3" key="2">
    <citation type="submission" date="2015-01" db="EMBL/GenBank/DDBJ databases">
        <title>Evolutionary Origins and Diversification of the Mycorrhizal Mutualists.</title>
        <authorList>
            <consortium name="DOE Joint Genome Institute"/>
            <consortium name="Mycorrhizal Genomics Consortium"/>
            <person name="Kohler A."/>
            <person name="Kuo A."/>
            <person name="Nagy L.G."/>
            <person name="Floudas D."/>
            <person name="Copeland A."/>
            <person name="Barry K.W."/>
            <person name="Cichocki N."/>
            <person name="Veneault-Fourrey C."/>
            <person name="LaButti K."/>
            <person name="Lindquist E.A."/>
            <person name="Lipzen A."/>
            <person name="Lundell T."/>
            <person name="Morin E."/>
            <person name="Murat C."/>
            <person name="Riley R."/>
            <person name="Ohm R."/>
            <person name="Sun H."/>
            <person name="Tunlid A."/>
            <person name="Henrissat B."/>
            <person name="Grigoriev I.V."/>
            <person name="Hibbett D.S."/>
            <person name="Martin F."/>
        </authorList>
    </citation>
    <scope>NUCLEOTIDE SEQUENCE [LARGE SCALE GENOMIC DNA]</scope>
    <source>
        <strain evidence="3">h7</strain>
    </source>
</reference>
<proteinExistence type="predicted"/>
<keyword evidence="3" id="KW-1185">Reference proteome</keyword>
<evidence type="ECO:0000313" key="2">
    <source>
        <dbReference type="EMBL" id="KIM49569.1"/>
    </source>
</evidence>
<accession>A0A0C3CZI7</accession>
<gene>
    <name evidence="2" type="ORF">M413DRAFT_111864</name>
</gene>
<feature type="compositionally biased region" description="Low complexity" evidence="1">
    <location>
        <begin position="19"/>
        <end position="33"/>
    </location>
</feature>
<reference evidence="2 3" key="1">
    <citation type="submission" date="2014-04" db="EMBL/GenBank/DDBJ databases">
        <authorList>
            <consortium name="DOE Joint Genome Institute"/>
            <person name="Kuo A."/>
            <person name="Gay G."/>
            <person name="Dore J."/>
            <person name="Kohler A."/>
            <person name="Nagy L.G."/>
            <person name="Floudas D."/>
            <person name="Copeland A."/>
            <person name="Barry K.W."/>
            <person name="Cichocki N."/>
            <person name="Veneault-Fourrey C."/>
            <person name="LaButti K."/>
            <person name="Lindquist E.A."/>
            <person name="Lipzen A."/>
            <person name="Lundell T."/>
            <person name="Morin E."/>
            <person name="Murat C."/>
            <person name="Sun H."/>
            <person name="Tunlid A."/>
            <person name="Henrissat B."/>
            <person name="Grigoriev I.V."/>
            <person name="Hibbett D.S."/>
            <person name="Martin F."/>
            <person name="Nordberg H.P."/>
            <person name="Cantor M.N."/>
            <person name="Hua S.X."/>
        </authorList>
    </citation>
    <scope>NUCLEOTIDE SEQUENCE [LARGE SCALE GENOMIC DNA]</scope>
    <source>
        <strain evidence="3">h7</strain>
    </source>
</reference>
<name>A0A0C3CZI7_HEBCY</name>
<evidence type="ECO:0000313" key="3">
    <source>
        <dbReference type="Proteomes" id="UP000053424"/>
    </source>
</evidence>
<dbReference type="Proteomes" id="UP000053424">
    <property type="component" value="Unassembled WGS sequence"/>
</dbReference>
<dbReference type="AlphaFoldDB" id="A0A0C3CZI7"/>
<dbReference type="EMBL" id="KN831768">
    <property type="protein sequence ID" value="KIM49569.1"/>
    <property type="molecule type" value="Genomic_DNA"/>
</dbReference>
<organism evidence="2 3">
    <name type="scientific">Hebeloma cylindrosporum</name>
    <dbReference type="NCBI Taxonomy" id="76867"/>
    <lineage>
        <taxon>Eukaryota</taxon>
        <taxon>Fungi</taxon>
        <taxon>Dikarya</taxon>
        <taxon>Basidiomycota</taxon>
        <taxon>Agaricomycotina</taxon>
        <taxon>Agaricomycetes</taxon>
        <taxon>Agaricomycetidae</taxon>
        <taxon>Agaricales</taxon>
        <taxon>Agaricineae</taxon>
        <taxon>Hymenogastraceae</taxon>
        <taxon>Hebeloma</taxon>
    </lineage>
</organism>
<sequence length="102" mass="11202">MHKAKQAAADSDSSRLYVSTAPRPSPALSSLHSPLGSVLRTTFDADMPSRSVDMEGHAEEQHSCNQCECRERVQNGLPYGVRGITGRCRAPQRNATNCKFLR</sequence>
<feature type="region of interest" description="Disordered" evidence="1">
    <location>
        <begin position="1"/>
        <end position="33"/>
    </location>
</feature>
<dbReference type="HOGENOM" id="CLU_2277835_0_0_1"/>
<evidence type="ECO:0000256" key="1">
    <source>
        <dbReference type="SAM" id="MobiDB-lite"/>
    </source>
</evidence>